<evidence type="ECO:0000256" key="6">
    <source>
        <dbReference type="ARBA" id="ARBA00023136"/>
    </source>
</evidence>
<dbReference type="PANTHER" id="PTHR11689">
    <property type="entry name" value="CHLORIDE CHANNEL PROTEIN CLC FAMILY MEMBER"/>
    <property type="match status" value="1"/>
</dbReference>
<dbReference type="Gene3D" id="1.10.3080.10">
    <property type="entry name" value="Clc chloride channel"/>
    <property type="match status" value="1"/>
</dbReference>
<dbReference type="CDD" id="cd03685">
    <property type="entry name" value="ClC_6_like"/>
    <property type="match status" value="1"/>
</dbReference>
<keyword evidence="7" id="KW-0407">Ion channel</keyword>
<reference evidence="10 11" key="1">
    <citation type="journal article" date="2020" name="IScience">
        <title>Genome Sequencing of the Endangered Kingdonia uniflora (Circaeasteraceae, Ranunculales) Reveals Potential Mechanisms of Evolutionary Specialization.</title>
        <authorList>
            <person name="Sun Y."/>
            <person name="Deng T."/>
            <person name="Zhang A."/>
            <person name="Moore M.J."/>
            <person name="Landis J.B."/>
            <person name="Lin N."/>
            <person name="Zhang H."/>
            <person name="Zhang X."/>
            <person name="Huang J."/>
            <person name="Zhang X."/>
            <person name="Sun H."/>
            <person name="Wang H."/>
        </authorList>
    </citation>
    <scope>NUCLEOTIDE SEQUENCE [LARGE SCALE GENOMIC DNA]</scope>
    <source>
        <strain evidence="10">TB1705</strain>
        <tissue evidence="10">Leaf</tissue>
    </source>
</reference>
<comment type="caution">
    <text evidence="10">The sequence shown here is derived from an EMBL/GenBank/DDBJ whole genome shotgun (WGS) entry which is preliminary data.</text>
</comment>
<name>A0A7J7M595_9MAGN</name>
<feature type="region of interest" description="Disordered" evidence="8">
    <location>
        <begin position="1"/>
        <end position="26"/>
    </location>
</feature>
<feature type="transmembrane region" description="Helical" evidence="9">
    <location>
        <begin position="65"/>
        <end position="90"/>
    </location>
</feature>
<dbReference type="InterPro" id="IPR051280">
    <property type="entry name" value="Cl-channel/antiporter"/>
</dbReference>
<dbReference type="SUPFAM" id="SSF81340">
    <property type="entry name" value="Clc chloride channel"/>
    <property type="match status" value="1"/>
</dbReference>
<keyword evidence="7" id="KW-0406">Ion transport</keyword>
<proteinExistence type="predicted"/>
<keyword evidence="4 9" id="KW-1133">Transmembrane helix</keyword>
<dbReference type="EMBL" id="JACGCM010001763">
    <property type="protein sequence ID" value="KAF6150047.1"/>
    <property type="molecule type" value="Genomic_DNA"/>
</dbReference>
<keyword evidence="2 9" id="KW-0812">Transmembrane</keyword>
<dbReference type="GO" id="GO:0009705">
    <property type="term" value="C:plant-type vacuole membrane"/>
    <property type="evidence" value="ECO:0007669"/>
    <property type="project" value="TreeGrafter"/>
</dbReference>
<keyword evidence="7" id="KW-0869">Chloride channel</keyword>
<keyword evidence="3" id="KW-0677">Repeat</keyword>
<dbReference type="Pfam" id="PF00654">
    <property type="entry name" value="Voltage_CLC"/>
    <property type="match status" value="1"/>
</dbReference>
<keyword evidence="7" id="KW-0813">Transport</keyword>
<dbReference type="AlphaFoldDB" id="A0A7J7M595"/>
<dbReference type="PRINTS" id="PR01120">
    <property type="entry name" value="CLCHANNELPLT"/>
</dbReference>
<dbReference type="GO" id="GO:0005247">
    <property type="term" value="F:voltage-gated chloride channel activity"/>
    <property type="evidence" value="ECO:0007669"/>
    <property type="project" value="InterPro"/>
</dbReference>
<sequence>MKNQQQYHPIRWEEEEEEEERDAESNFLQQPLLKRDRTLSSNHLALVGAKVSYIESLDYEYLMGFLYFTGVNFALTTVATVLCVMFAPTAAGPGIPEIKAYLNGVDTPNMFGATTLIVKIVGSIGAVAASLDLGKEGPLVHIGSCIAFLLGKGGPDNHRLKWRWLRYFDNDRDRRDLITCGSAAGVCAAFRSPVGGVLFALEEVATWWRNALLWRTFFSTAVVVVVLRTFMEYCNSGNCGLFGKGGLIMFDVSDVTVTYHAMDLIPVAVIGVIGGVLGSLYNYLLHKVLIVYNLINAKGRVYKILLSLAVSLFTSVCLYCLPFFASCSPCDASLSESTCPTTGRTGNFKQFNCPPGYYNDLASLLHSTSDDAVRNIFSTSTPSEFHPISLLVYFTVYLILGLFTFGIAVPSGLFLPIILMGAAYGRLLGIFMGPYTKIDQGLYAVLGAASLMAGSMRMTVSLCVIFLELTNNLLLLPITMFVLLIAKTVGDCFNPSIYEIILHLKGLPFLDAHPEPWMRNLTVEELADAKPALVTLCGIEKVSRIVEVLKNTTHNGFPVVDQGVVPPPVGLPIGATELKGLILKAHLVVMLRKKWFLTERKRTEEWEVREKFSSTDLAERGMKIEDVVLTENEMERYVDLHPLINKTPYTVVEGMSVAKALVLFRQVGLRHLLIVPKYQAAGVS</sequence>
<dbReference type="InterPro" id="IPR001807">
    <property type="entry name" value="ClC"/>
</dbReference>
<feature type="transmembrane region" description="Helical" evidence="9">
    <location>
        <begin position="212"/>
        <end position="231"/>
    </location>
</feature>
<dbReference type="SUPFAM" id="SSF54631">
    <property type="entry name" value="CBS-domain pair"/>
    <property type="match status" value="1"/>
</dbReference>
<evidence type="ECO:0000256" key="5">
    <source>
        <dbReference type="ARBA" id="ARBA00023122"/>
    </source>
</evidence>
<dbReference type="CDD" id="cd04591">
    <property type="entry name" value="CBS_pair_voltage-gated_CLC_euk_bac"/>
    <property type="match status" value="1"/>
</dbReference>
<feature type="transmembrane region" description="Helical" evidence="9">
    <location>
        <begin position="304"/>
        <end position="325"/>
    </location>
</feature>
<evidence type="ECO:0000313" key="10">
    <source>
        <dbReference type="EMBL" id="KAF6150047.1"/>
    </source>
</evidence>
<feature type="transmembrane region" description="Helical" evidence="9">
    <location>
        <begin position="264"/>
        <end position="284"/>
    </location>
</feature>
<keyword evidence="5" id="KW-0129">CBS domain</keyword>
<evidence type="ECO:0000256" key="3">
    <source>
        <dbReference type="ARBA" id="ARBA00022737"/>
    </source>
</evidence>
<feature type="transmembrane region" description="Helical" evidence="9">
    <location>
        <begin position="473"/>
        <end position="490"/>
    </location>
</feature>
<keyword evidence="11" id="KW-1185">Reference proteome</keyword>
<keyword evidence="6 9" id="KW-0472">Membrane</keyword>
<gene>
    <name evidence="10" type="ORF">GIB67_002829</name>
</gene>
<comment type="subcellular location">
    <subcellularLocation>
        <location evidence="1">Membrane</location>
        <topology evidence="1">Multi-pass membrane protein</topology>
    </subcellularLocation>
</comment>
<evidence type="ECO:0000256" key="4">
    <source>
        <dbReference type="ARBA" id="ARBA00022989"/>
    </source>
</evidence>
<dbReference type="InterPro" id="IPR014743">
    <property type="entry name" value="Cl-channel_core"/>
</dbReference>
<evidence type="ECO:0000313" key="11">
    <source>
        <dbReference type="Proteomes" id="UP000541444"/>
    </source>
</evidence>
<evidence type="ECO:0000256" key="1">
    <source>
        <dbReference type="ARBA" id="ARBA00004141"/>
    </source>
</evidence>
<evidence type="ECO:0008006" key="12">
    <source>
        <dbReference type="Google" id="ProtNLM"/>
    </source>
</evidence>
<evidence type="ECO:0000256" key="9">
    <source>
        <dbReference type="SAM" id="Phobius"/>
    </source>
</evidence>
<dbReference type="GO" id="GO:0034707">
    <property type="term" value="C:chloride channel complex"/>
    <property type="evidence" value="ECO:0007669"/>
    <property type="project" value="UniProtKB-KW"/>
</dbReference>
<dbReference type="PRINTS" id="PR00762">
    <property type="entry name" value="CLCHANNEL"/>
</dbReference>
<dbReference type="PANTHER" id="PTHR11689:SF67">
    <property type="entry name" value="CHLORIDE CHANNEL PROTEIN CLC-A"/>
    <property type="match status" value="1"/>
</dbReference>
<feature type="compositionally biased region" description="Acidic residues" evidence="8">
    <location>
        <begin position="13"/>
        <end position="22"/>
    </location>
</feature>
<evidence type="ECO:0000256" key="7">
    <source>
        <dbReference type="ARBA" id="ARBA00023173"/>
    </source>
</evidence>
<feature type="transmembrane region" description="Helical" evidence="9">
    <location>
        <begin position="441"/>
        <end position="467"/>
    </location>
</feature>
<accession>A0A7J7M595</accession>
<feature type="transmembrane region" description="Helical" evidence="9">
    <location>
        <begin position="390"/>
        <end position="420"/>
    </location>
</feature>
<dbReference type="GO" id="GO:0009671">
    <property type="term" value="F:nitrate:proton symporter activity"/>
    <property type="evidence" value="ECO:0007669"/>
    <property type="project" value="TreeGrafter"/>
</dbReference>
<dbReference type="InterPro" id="IPR046342">
    <property type="entry name" value="CBS_dom_sf"/>
</dbReference>
<dbReference type="Proteomes" id="UP000541444">
    <property type="component" value="Unassembled WGS sequence"/>
</dbReference>
<dbReference type="InterPro" id="IPR002251">
    <property type="entry name" value="Cl_channel_pln"/>
</dbReference>
<feature type="transmembrane region" description="Helical" evidence="9">
    <location>
        <begin position="110"/>
        <end position="131"/>
    </location>
</feature>
<protein>
    <recommendedName>
        <fullName evidence="12">Chloride channel protein</fullName>
    </recommendedName>
</protein>
<organism evidence="10 11">
    <name type="scientific">Kingdonia uniflora</name>
    <dbReference type="NCBI Taxonomy" id="39325"/>
    <lineage>
        <taxon>Eukaryota</taxon>
        <taxon>Viridiplantae</taxon>
        <taxon>Streptophyta</taxon>
        <taxon>Embryophyta</taxon>
        <taxon>Tracheophyta</taxon>
        <taxon>Spermatophyta</taxon>
        <taxon>Magnoliopsida</taxon>
        <taxon>Ranunculales</taxon>
        <taxon>Circaeasteraceae</taxon>
        <taxon>Kingdonia</taxon>
    </lineage>
</organism>
<keyword evidence="7" id="KW-0868">Chloride</keyword>
<dbReference type="OrthoDB" id="428525at2759"/>
<evidence type="ECO:0000256" key="8">
    <source>
        <dbReference type="SAM" id="MobiDB-lite"/>
    </source>
</evidence>
<evidence type="ECO:0000256" key="2">
    <source>
        <dbReference type="ARBA" id="ARBA00022692"/>
    </source>
</evidence>